<gene>
    <name evidence="2" type="ORF">ERUC_LOCUS35329</name>
</gene>
<sequence length="112" mass="12788">MTRTHALVRMKAIVISGTSEVLQLREVEDKEVYKVEPSSCLSLAGKSETRYVLFLMEEDMQRKFAIPIGQILILLVSSYKIQLLLSLKWSLVSLNTNKAYELMCTLNTLFES</sequence>
<name>A0ABC8LHL6_ERUVS</name>
<reference evidence="2 3" key="1">
    <citation type="submission" date="2022-03" db="EMBL/GenBank/DDBJ databases">
        <authorList>
            <person name="Macdonald S."/>
            <person name="Ahmed S."/>
            <person name="Newling K."/>
        </authorList>
    </citation>
    <scope>NUCLEOTIDE SEQUENCE [LARGE SCALE GENOMIC DNA]</scope>
</reference>
<keyword evidence="1" id="KW-0472">Membrane</keyword>
<feature type="transmembrane region" description="Helical" evidence="1">
    <location>
        <begin position="64"/>
        <end position="85"/>
    </location>
</feature>
<accession>A0ABC8LHL6</accession>
<keyword evidence="3" id="KW-1185">Reference proteome</keyword>
<dbReference type="AlphaFoldDB" id="A0ABC8LHL6"/>
<keyword evidence="1" id="KW-0812">Transmembrane</keyword>
<keyword evidence="1" id="KW-1133">Transmembrane helix</keyword>
<organism evidence="2 3">
    <name type="scientific">Eruca vesicaria subsp. sativa</name>
    <name type="common">Garden rocket</name>
    <name type="synonym">Eruca sativa</name>
    <dbReference type="NCBI Taxonomy" id="29727"/>
    <lineage>
        <taxon>Eukaryota</taxon>
        <taxon>Viridiplantae</taxon>
        <taxon>Streptophyta</taxon>
        <taxon>Embryophyta</taxon>
        <taxon>Tracheophyta</taxon>
        <taxon>Spermatophyta</taxon>
        <taxon>Magnoliopsida</taxon>
        <taxon>eudicotyledons</taxon>
        <taxon>Gunneridae</taxon>
        <taxon>Pentapetalae</taxon>
        <taxon>rosids</taxon>
        <taxon>malvids</taxon>
        <taxon>Brassicales</taxon>
        <taxon>Brassicaceae</taxon>
        <taxon>Brassiceae</taxon>
        <taxon>Eruca</taxon>
    </lineage>
</organism>
<comment type="caution">
    <text evidence="2">The sequence shown here is derived from an EMBL/GenBank/DDBJ whole genome shotgun (WGS) entry which is preliminary data.</text>
</comment>
<proteinExistence type="predicted"/>
<evidence type="ECO:0000313" key="3">
    <source>
        <dbReference type="Proteomes" id="UP001642260"/>
    </source>
</evidence>
<dbReference type="Proteomes" id="UP001642260">
    <property type="component" value="Unassembled WGS sequence"/>
</dbReference>
<evidence type="ECO:0000256" key="1">
    <source>
        <dbReference type="SAM" id="Phobius"/>
    </source>
</evidence>
<protein>
    <submittedName>
        <fullName evidence="2">Uncharacterized protein</fullName>
    </submittedName>
</protein>
<evidence type="ECO:0000313" key="2">
    <source>
        <dbReference type="EMBL" id="CAH8382846.1"/>
    </source>
</evidence>
<dbReference type="EMBL" id="CAKOAT010567376">
    <property type="protein sequence ID" value="CAH8382846.1"/>
    <property type="molecule type" value="Genomic_DNA"/>
</dbReference>